<evidence type="ECO:0000313" key="9">
    <source>
        <dbReference type="Proteomes" id="UP000483293"/>
    </source>
</evidence>
<evidence type="ECO:0000256" key="1">
    <source>
        <dbReference type="ARBA" id="ARBA00001445"/>
    </source>
</evidence>
<dbReference type="Gene3D" id="2.60.120.260">
    <property type="entry name" value="Galactose-binding domain-like"/>
    <property type="match status" value="2"/>
</dbReference>
<proteinExistence type="predicted"/>
<dbReference type="InterPro" id="IPR008928">
    <property type="entry name" value="6-hairpin_glycosidase_sf"/>
</dbReference>
<dbReference type="Pfam" id="PF08531">
    <property type="entry name" value="Bac_rhamnosid_N"/>
    <property type="match status" value="1"/>
</dbReference>
<dbReference type="InterPro" id="IPR016007">
    <property type="entry name" value="Alpha_rhamnosid"/>
</dbReference>
<keyword evidence="3" id="KW-0378">Hydrolase</keyword>
<keyword evidence="9" id="KW-1185">Reference proteome</keyword>
<reference evidence="8 9" key="1">
    <citation type="submission" date="2019-10" db="EMBL/GenBank/DDBJ databases">
        <title>Bifidobacterium from non-human primates.</title>
        <authorList>
            <person name="Modesto M."/>
        </authorList>
    </citation>
    <scope>NUCLEOTIDE SEQUENCE [LARGE SCALE GENOMIC DNA]</scope>
    <source>
        <strain evidence="8 9">SMA15</strain>
    </source>
</reference>
<dbReference type="InterPro" id="IPR013737">
    <property type="entry name" value="Bac_rhamnosid_N"/>
</dbReference>
<dbReference type="Gene3D" id="2.60.40.10">
    <property type="entry name" value="Immunoglobulins"/>
    <property type="match status" value="1"/>
</dbReference>
<dbReference type="InterPro" id="IPR035396">
    <property type="entry name" value="Bac_rhamnosid6H"/>
</dbReference>
<dbReference type="GO" id="GO:0005975">
    <property type="term" value="P:carbohydrate metabolic process"/>
    <property type="evidence" value="ECO:0007669"/>
    <property type="project" value="InterPro"/>
</dbReference>
<dbReference type="SUPFAM" id="SSF48208">
    <property type="entry name" value="Six-hairpin glycosidases"/>
    <property type="match status" value="1"/>
</dbReference>
<dbReference type="InterPro" id="IPR008902">
    <property type="entry name" value="Rhamnosid_concanavalin"/>
</dbReference>
<dbReference type="PANTHER" id="PTHR33307">
    <property type="entry name" value="ALPHA-RHAMNOSIDASE (EUROFUNG)"/>
    <property type="match status" value="1"/>
</dbReference>
<evidence type="ECO:0000259" key="7">
    <source>
        <dbReference type="Pfam" id="PF17390"/>
    </source>
</evidence>
<dbReference type="Gene3D" id="2.60.420.10">
    <property type="entry name" value="Maltose phosphorylase, domain 3"/>
    <property type="match status" value="1"/>
</dbReference>
<dbReference type="Proteomes" id="UP000483293">
    <property type="component" value="Unassembled WGS sequence"/>
</dbReference>
<dbReference type="InterPro" id="IPR012341">
    <property type="entry name" value="6hp_glycosidase-like_sf"/>
</dbReference>
<comment type="caution">
    <text evidence="8">The sequence shown here is derived from an EMBL/GenBank/DDBJ whole genome shotgun (WGS) entry which is preliminary data.</text>
</comment>
<dbReference type="Pfam" id="PF17390">
    <property type="entry name" value="Bac_rhamnosid_C"/>
    <property type="match status" value="1"/>
</dbReference>
<feature type="domain" description="Alpha-L-rhamnosidase concanavalin-like" evidence="4">
    <location>
        <begin position="315"/>
        <end position="414"/>
    </location>
</feature>
<dbReference type="AlphaFoldDB" id="A0A6L9STD8"/>
<dbReference type="GO" id="GO:0030596">
    <property type="term" value="F:alpha-L-rhamnosidase activity"/>
    <property type="evidence" value="ECO:0007669"/>
    <property type="project" value="UniProtKB-EC"/>
</dbReference>
<gene>
    <name evidence="8" type="ORF">GFD21_08995</name>
</gene>
<feature type="domain" description="Alpha-L-rhamnosidase C-terminal" evidence="7">
    <location>
        <begin position="769"/>
        <end position="841"/>
    </location>
</feature>
<dbReference type="Pfam" id="PF25788">
    <property type="entry name" value="Ig_Rha78A_N"/>
    <property type="match status" value="1"/>
</dbReference>
<feature type="domain" description="Alpha-L-rhamnosidase six-hairpin glycosidase" evidence="6">
    <location>
        <begin position="419"/>
        <end position="767"/>
    </location>
</feature>
<comment type="catalytic activity">
    <reaction evidence="1">
        <text>Hydrolysis of terminal non-reducing alpha-L-rhamnose residues in alpha-L-rhamnosides.</text>
        <dbReference type="EC" id="3.2.1.40"/>
    </reaction>
</comment>
<evidence type="ECO:0000256" key="2">
    <source>
        <dbReference type="ARBA" id="ARBA00012652"/>
    </source>
</evidence>
<dbReference type="Pfam" id="PF05592">
    <property type="entry name" value="Bac_rhamnosid"/>
    <property type="match status" value="1"/>
</dbReference>
<dbReference type="PIRSF" id="PIRSF010631">
    <property type="entry name" value="A-rhamnsds"/>
    <property type="match status" value="1"/>
</dbReference>
<dbReference type="Gene3D" id="1.50.10.10">
    <property type="match status" value="1"/>
</dbReference>
<dbReference type="EC" id="3.2.1.40" evidence="2"/>
<sequence>MKVSQVRINGIDDPLGFDYGTPRCSWLVEGGPGEAVAATRIEVSDDPAFSHVVHVVESTPDAPLDSAATPLDFRLEPRTRYHVRVTATGADGIPARGEGWFETGKMDEPWEGRWITPSEDDNHRADGFHPEFAREFAVDGPVEQARLYICGLGLFEAELNGRKVGDEHLTPYTGDYDREVQSIAFDVTGMLDGAPGATNTLAVRLGDGWYKGRFGLAGKEHLYGDSFKLIAELRIRRADGTETVIGTDAATWRYRGSDTTFSGIYDGETLDRTRWAGKDNPWKPAVGTTVDATLTDRLSLPVTVHEILPVREVIHTPAGETVLDFGQNFAGCVAFRSHLPAGTRVTLDFGEILQRGDFYNANYRSAKSRFVYVSDGREETVAPSFTYFGFRYVRVAGWPEGMPLDPADFEGRAMYSDLRRTGRIDTGRDDVNRLVSNALWGQRSNFVDLPTDCPQRDERLGWTGDAQVFCGTASYAMDTAAFYRKFLHDLRGDQRKLGGGVPGVIPMLDPHGAAIGAVWGDAATFMPTVLFERYADKAALRETYPMMRDWIDWIADNDRERGARYLFDFCPQLGDWLALNGRTQQSMKGGTDDFFISSCYWAESTRMTADAAAILGLDGDERRFRDLYGRIREAVLREYYTPTGRLAIDTQTGYVVALYSGIYPDKDRLVEAFRERLYKDCYRISGGFVGAPIMCRVMADNGMGDEAMNLLLSHDFPGWMHCIDLGATTIWERWNSMLDDGTCNGTMMNSFNHYAFGSVVEYLYRNVAGLTALEPGFRRARIAPMPDARLGRCRMSYDSAYGRYRSEWEILADGDLHVTVEVPFGCEAEVRLPFHPDAAATPDTGGRAVVTVGAGVHGFTYTPTRDMRARYSRSTLFKRMLADDEAMAIIARETPMLAHMLVNEHDEDYLCDSLDTLGAKFFMGFDDATVARLADALLALRA</sequence>
<accession>A0A6L9STD8</accession>
<evidence type="ECO:0000256" key="3">
    <source>
        <dbReference type="ARBA" id="ARBA00022801"/>
    </source>
</evidence>
<organism evidence="8 9">
    <name type="scientific">Bifidobacterium platyrrhinorum</name>
    <dbReference type="NCBI Taxonomy" id="2661628"/>
    <lineage>
        <taxon>Bacteria</taxon>
        <taxon>Bacillati</taxon>
        <taxon>Actinomycetota</taxon>
        <taxon>Actinomycetes</taxon>
        <taxon>Bifidobacteriales</taxon>
        <taxon>Bifidobacteriaceae</taxon>
        <taxon>Bifidobacterium</taxon>
    </lineage>
</organism>
<evidence type="ECO:0000259" key="5">
    <source>
        <dbReference type="Pfam" id="PF08531"/>
    </source>
</evidence>
<protein>
    <recommendedName>
        <fullName evidence="2">alpha-L-rhamnosidase</fullName>
        <ecNumber evidence="2">3.2.1.40</ecNumber>
    </recommendedName>
</protein>
<dbReference type="RefSeq" id="WP_163197648.1">
    <property type="nucleotide sequence ID" value="NZ_WHZV01000008.1"/>
</dbReference>
<evidence type="ECO:0000313" key="8">
    <source>
        <dbReference type="EMBL" id="NEG55886.1"/>
    </source>
</evidence>
<dbReference type="InterPro" id="IPR013783">
    <property type="entry name" value="Ig-like_fold"/>
</dbReference>
<evidence type="ECO:0000259" key="6">
    <source>
        <dbReference type="Pfam" id="PF17389"/>
    </source>
</evidence>
<dbReference type="Pfam" id="PF17389">
    <property type="entry name" value="Bac_rhamnosid6H"/>
    <property type="match status" value="1"/>
</dbReference>
<dbReference type="InterPro" id="IPR035398">
    <property type="entry name" value="Bac_rhamnosid_C"/>
</dbReference>
<evidence type="ECO:0000259" key="4">
    <source>
        <dbReference type="Pfam" id="PF05592"/>
    </source>
</evidence>
<feature type="domain" description="Bacterial alpha-L-rhamnosidase N-terminal" evidence="5">
    <location>
        <begin position="142"/>
        <end position="306"/>
    </location>
</feature>
<dbReference type="EMBL" id="WHZV01000008">
    <property type="protein sequence ID" value="NEG55886.1"/>
    <property type="molecule type" value="Genomic_DNA"/>
</dbReference>
<dbReference type="PANTHER" id="PTHR33307:SF6">
    <property type="entry name" value="ALPHA-RHAMNOSIDASE (EUROFUNG)-RELATED"/>
    <property type="match status" value="1"/>
</dbReference>
<name>A0A6L9STD8_9BIFI</name>